<proteinExistence type="predicted"/>
<name>K0INT6_NITGG</name>
<evidence type="ECO:0000313" key="2">
    <source>
        <dbReference type="Proteomes" id="UP000008037"/>
    </source>
</evidence>
<dbReference type="STRING" id="1237085.Ngar_c30230"/>
<accession>K0INT6</accession>
<dbReference type="Proteomes" id="UP000008037">
    <property type="component" value="Chromosome"/>
</dbReference>
<protein>
    <submittedName>
        <fullName evidence="1">Uncharacterized protein</fullName>
    </submittedName>
</protein>
<dbReference type="BioCyc" id="CNIT1237085:G1324-3023-MONOMER"/>
<organism evidence="1 2">
    <name type="scientific">Nitrososphaera gargensis (strain Ga9.2)</name>
    <dbReference type="NCBI Taxonomy" id="1237085"/>
    <lineage>
        <taxon>Archaea</taxon>
        <taxon>Nitrososphaerota</taxon>
        <taxon>Nitrososphaeria</taxon>
        <taxon>Nitrososphaerales</taxon>
        <taxon>Nitrososphaeraceae</taxon>
        <taxon>Nitrososphaera</taxon>
    </lineage>
</organism>
<dbReference type="InParanoid" id="K0INT6"/>
<gene>
    <name evidence="1" type="ordered locus">Ngar_c30230</name>
</gene>
<reference evidence="1 2" key="1">
    <citation type="journal article" date="2012" name="Environ. Microbiol.">
        <title>The genome of the ammonia-oxidizing Candidatus Nitrososphaera gargensis: insights into metabolic versatility and environmental adaptations.</title>
        <authorList>
            <person name="Spang A."/>
            <person name="Poehlein A."/>
            <person name="Offre P."/>
            <person name="Zumbragel S."/>
            <person name="Haider S."/>
            <person name="Rychlik N."/>
            <person name="Nowka B."/>
            <person name="Schmeisser C."/>
            <person name="Lebedeva E.V."/>
            <person name="Rattei T."/>
            <person name="Bohm C."/>
            <person name="Schmid M."/>
            <person name="Galushko A."/>
            <person name="Hatzenpichler R."/>
            <person name="Weinmaier T."/>
            <person name="Daniel R."/>
            <person name="Schleper C."/>
            <person name="Spieck E."/>
            <person name="Streit W."/>
            <person name="Wagner M."/>
        </authorList>
    </citation>
    <scope>NUCLEOTIDE SEQUENCE [LARGE SCALE GENOMIC DNA]</scope>
    <source>
        <strain evidence="2">Ga9.2</strain>
    </source>
</reference>
<dbReference type="HOGENOM" id="CLU_2550069_0_0_2"/>
<keyword evidence="2" id="KW-1185">Reference proteome</keyword>
<sequence length="95" mass="10704">MAGILNDNGVIINYMIEAEDAVRVVDTVAKNLMGVSNNRSNFERLPDTFWGYYARGHDGKGRFAVIVTYSENAGDVDELIKMYEQWVAKSKKAVR</sequence>
<dbReference type="EMBL" id="CP002408">
    <property type="protein sequence ID" value="AFU59939.1"/>
    <property type="molecule type" value="Genomic_DNA"/>
</dbReference>
<dbReference type="KEGG" id="nga:Ngar_c30230"/>
<dbReference type="AlphaFoldDB" id="K0INT6"/>
<evidence type="ECO:0000313" key="1">
    <source>
        <dbReference type="EMBL" id="AFU59939.1"/>
    </source>
</evidence>